<proteinExistence type="predicted"/>
<dbReference type="Gene3D" id="2.120.10.30">
    <property type="entry name" value="TolB, C-terminal domain"/>
    <property type="match status" value="1"/>
</dbReference>
<dbReference type="RefSeq" id="WP_344881866.1">
    <property type="nucleotide sequence ID" value="NZ_BAAAZP010000089.1"/>
</dbReference>
<feature type="transmembrane region" description="Helical" evidence="1">
    <location>
        <begin position="37"/>
        <end position="59"/>
    </location>
</feature>
<protein>
    <recommendedName>
        <fullName evidence="4">WD40-like Beta Propeller Repeat</fullName>
    </recommendedName>
</protein>
<organism evidence="2 3">
    <name type="scientific">Nonomuraea antimicrobica</name>
    <dbReference type="NCBI Taxonomy" id="561173"/>
    <lineage>
        <taxon>Bacteria</taxon>
        <taxon>Bacillati</taxon>
        <taxon>Actinomycetota</taxon>
        <taxon>Actinomycetes</taxon>
        <taxon>Streptosporangiales</taxon>
        <taxon>Streptosporangiaceae</taxon>
        <taxon>Nonomuraea</taxon>
    </lineage>
</organism>
<name>A0ABP7C526_9ACTN</name>
<evidence type="ECO:0008006" key="4">
    <source>
        <dbReference type="Google" id="ProtNLM"/>
    </source>
</evidence>
<comment type="caution">
    <text evidence="2">The sequence shown here is derived from an EMBL/GenBank/DDBJ whole genome shotgun (WGS) entry which is preliminary data.</text>
</comment>
<sequence>MTRLREALDDIAAQAPLVDLADVAVAGYRRRRRRSTFMLAAVATVTVVGAASTAVTLPWQGAGVADRTVTPQQVDTVPTLPDGAVGPLAYAFQTPCKQQSNPIRIDCGTVEWRVVTRNNRTYRVPQALASTTKDRPAPVAISRDGRMLVYYSRQAQAHVVRDLVGGTQVTSAVAVPEERIDIGSMLALSDDGRYVFFDPREGSKDPGLLIDVRTGKSRPVDGKYEVVSVKDGVAELVRFGKTDLWQMPVTGGGRPVRFDGKFIMFSELAPDGRTVVAFDHPDHTKNKLSVLDAKNGRILRTVSIRGLPAKRGGGVLETGLWTSGSEVTIIYGYQNEVRAYAVDIGTGKARQVARYPGGGKMVHLVLPGMASR</sequence>
<dbReference type="EMBL" id="BAAAZP010000089">
    <property type="protein sequence ID" value="GAA3677601.1"/>
    <property type="molecule type" value="Genomic_DNA"/>
</dbReference>
<dbReference type="SUPFAM" id="SSF50969">
    <property type="entry name" value="YVTN repeat-like/Quinoprotein amine dehydrogenase"/>
    <property type="match status" value="1"/>
</dbReference>
<evidence type="ECO:0000256" key="1">
    <source>
        <dbReference type="SAM" id="Phobius"/>
    </source>
</evidence>
<dbReference type="InterPro" id="IPR011044">
    <property type="entry name" value="Quino_amine_DH_bsu"/>
</dbReference>
<evidence type="ECO:0000313" key="2">
    <source>
        <dbReference type="EMBL" id="GAA3677601.1"/>
    </source>
</evidence>
<reference evidence="3" key="1">
    <citation type="journal article" date="2019" name="Int. J. Syst. Evol. Microbiol.">
        <title>The Global Catalogue of Microorganisms (GCM) 10K type strain sequencing project: providing services to taxonomists for standard genome sequencing and annotation.</title>
        <authorList>
            <consortium name="The Broad Institute Genomics Platform"/>
            <consortium name="The Broad Institute Genome Sequencing Center for Infectious Disease"/>
            <person name="Wu L."/>
            <person name="Ma J."/>
        </authorList>
    </citation>
    <scope>NUCLEOTIDE SEQUENCE [LARGE SCALE GENOMIC DNA]</scope>
    <source>
        <strain evidence="3">JCM 16904</strain>
    </source>
</reference>
<dbReference type="InterPro" id="IPR011042">
    <property type="entry name" value="6-blade_b-propeller_TolB-like"/>
</dbReference>
<keyword evidence="1" id="KW-0812">Transmembrane</keyword>
<accession>A0ABP7C526</accession>
<dbReference type="Proteomes" id="UP001500902">
    <property type="component" value="Unassembled WGS sequence"/>
</dbReference>
<keyword evidence="1" id="KW-1133">Transmembrane helix</keyword>
<evidence type="ECO:0000313" key="3">
    <source>
        <dbReference type="Proteomes" id="UP001500902"/>
    </source>
</evidence>
<keyword evidence="1" id="KW-0472">Membrane</keyword>
<gene>
    <name evidence="2" type="ORF">GCM10022224_047140</name>
</gene>
<keyword evidence="3" id="KW-1185">Reference proteome</keyword>